<dbReference type="GO" id="GO:0005886">
    <property type="term" value="C:plasma membrane"/>
    <property type="evidence" value="ECO:0007669"/>
    <property type="project" value="UniProtKB-SubCell"/>
</dbReference>
<dbReference type="RefSeq" id="WP_077294554.1">
    <property type="nucleotide sequence ID" value="NZ_JBALMA010000037.1"/>
</dbReference>
<comment type="caution">
    <text evidence="1">The sequence shown here is derived from an EMBL/GenBank/DDBJ whole genome shotgun (WGS) entry which is preliminary data.</text>
</comment>
<dbReference type="PANTHER" id="PTHR37305">
    <property type="entry name" value="INTEGRAL MEMBRANE PROTEIN-RELATED"/>
    <property type="match status" value="1"/>
</dbReference>
<gene>
    <name evidence="1" type="ORF">BW425_12805</name>
</gene>
<reference evidence="1 2" key="1">
    <citation type="submission" date="2017-02" db="EMBL/GenBank/DDBJ databases">
        <title>Bacillus pseudomycoides isolate FSL K6-0042.</title>
        <authorList>
            <person name="Kovac J."/>
        </authorList>
    </citation>
    <scope>NUCLEOTIDE SEQUENCE [LARGE SCALE GENOMIC DNA]</scope>
    <source>
        <strain evidence="1 2">FSL K6-0042</strain>
    </source>
</reference>
<sequence length="256" mass="29344">MKQLMISEFERFFSRKKTVVICGVFFVLLLIDCLSIQHWGVAIYNPDGASAPISQLNFQVALGKELYIILSLLIFPILFIDSFNGERSSGSYRLVCIRPIKRGKLLVAKWLTQIVVVFLLLFLMFVVSYIYGKLFVSSAEYTTFLHQDIKYNAAEALLYTLKFYGILVFITATSLMLASFVSLWMPNVVLSFFMTIGIMFGTLYIHDSFSYFIAAGQEVIRILSDRDSIFYLVNGTILVVCMLLSFITWRTKDLYE</sequence>
<proteinExistence type="predicted"/>
<dbReference type="Pfam" id="PF12679">
    <property type="entry name" value="ABC2_membrane_2"/>
    <property type="match status" value="1"/>
</dbReference>
<evidence type="ECO:0000313" key="2">
    <source>
        <dbReference type="Proteomes" id="UP000195321"/>
    </source>
</evidence>
<dbReference type="EMBL" id="MWPX01000012">
    <property type="protein sequence ID" value="OUM48582.1"/>
    <property type="molecule type" value="Genomic_DNA"/>
</dbReference>
<name>A0A1Y3MLX0_9BACI</name>
<dbReference type="AlphaFoldDB" id="A0A1Y3MLX0"/>
<organism evidence="1 2">
    <name type="scientific">Bacillus pseudomycoides</name>
    <dbReference type="NCBI Taxonomy" id="64104"/>
    <lineage>
        <taxon>Bacteria</taxon>
        <taxon>Bacillati</taxon>
        <taxon>Bacillota</taxon>
        <taxon>Bacilli</taxon>
        <taxon>Bacillales</taxon>
        <taxon>Bacillaceae</taxon>
        <taxon>Bacillus</taxon>
        <taxon>Bacillus cereus group</taxon>
    </lineage>
</organism>
<evidence type="ECO:0000313" key="1">
    <source>
        <dbReference type="EMBL" id="OUM48582.1"/>
    </source>
</evidence>
<accession>A0A1Y3MLX0</accession>
<dbReference type="PANTHER" id="PTHR37305:SF1">
    <property type="entry name" value="MEMBRANE PROTEIN"/>
    <property type="match status" value="1"/>
</dbReference>
<protein>
    <submittedName>
        <fullName evidence="1">ABC transporter permease</fullName>
    </submittedName>
</protein>
<dbReference type="Proteomes" id="UP000195321">
    <property type="component" value="Unassembled WGS sequence"/>
</dbReference>
<dbReference type="GO" id="GO:0140359">
    <property type="term" value="F:ABC-type transporter activity"/>
    <property type="evidence" value="ECO:0007669"/>
    <property type="project" value="InterPro"/>
</dbReference>